<dbReference type="PROSITE" id="PS50056">
    <property type="entry name" value="TYR_PHOSPHATASE_2"/>
    <property type="match status" value="1"/>
</dbReference>
<comment type="caution">
    <text evidence="5">The sequence shown here is derived from an EMBL/GenBank/DDBJ whole genome shotgun (WGS) entry which is preliminary data.</text>
</comment>
<dbReference type="InterPro" id="IPR029021">
    <property type="entry name" value="Prot-tyrosine_phosphatase-like"/>
</dbReference>
<evidence type="ECO:0000313" key="5">
    <source>
        <dbReference type="EMBL" id="CAF2120275.1"/>
    </source>
</evidence>
<evidence type="ECO:0000313" key="6">
    <source>
        <dbReference type="Proteomes" id="UP000663887"/>
    </source>
</evidence>
<dbReference type="EC" id="3.1.3.48" evidence="1"/>
<protein>
    <recommendedName>
        <fullName evidence="1">protein-tyrosine-phosphatase</fullName>
        <ecNumber evidence="1">3.1.3.48</ecNumber>
    </recommendedName>
</protein>
<dbReference type="GO" id="GO:0019903">
    <property type="term" value="F:protein phosphatase binding"/>
    <property type="evidence" value="ECO:0007669"/>
    <property type="project" value="TreeGrafter"/>
</dbReference>
<dbReference type="PROSITE" id="PS50054">
    <property type="entry name" value="TYR_PHOSPHATASE_DUAL"/>
    <property type="match status" value="1"/>
</dbReference>
<dbReference type="EMBL" id="CAJNRG010010205">
    <property type="protein sequence ID" value="CAF2120275.1"/>
    <property type="molecule type" value="Genomic_DNA"/>
</dbReference>
<dbReference type="InterPro" id="IPR053272">
    <property type="entry name" value="STY_interacting-like"/>
</dbReference>
<dbReference type="GO" id="GO:0004725">
    <property type="term" value="F:protein tyrosine phosphatase activity"/>
    <property type="evidence" value="ECO:0007669"/>
    <property type="project" value="UniProtKB-EC"/>
</dbReference>
<dbReference type="PANTHER" id="PTHR46659:SF1">
    <property type="entry name" value="SERINE_THREONINE_TYROSINE-INTERACTING-LIKE PROTEIN 1"/>
    <property type="match status" value="1"/>
</dbReference>
<organism evidence="5 6">
    <name type="scientific">Rotaria magnacalcarata</name>
    <dbReference type="NCBI Taxonomy" id="392030"/>
    <lineage>
        <taxon>Eukaryota</taxon>
        <taxon>Metazoa</taxon>
        <taxon>Spiralia</taxon>
        <taxon>Gnathifera</taxon>
        <taxon>Rotifera</taxon>
        <taxon>Eurotatoria</taxon>
        <taxon>Bdelloidea</taxon>
        <taxon>Philodinida</taxon>
        <taxon>Philodinidae</taxon>
        <taxon>Rotaria</taxon>
    </lineage>
</organism>
<accession>A0A816VEW8</accession>
<dbReference type="GO" id="GO:0004864">
    <property type="term" value="F:protein phosphatase inhibitor activity"/>
    <property type="evidence" value="ECO:0007669"/>
    <property type="project" value="TreeGrafter"/>
</dbReference>
<feature type="domain" description="Rhodanese" evidence="4">
    <location>
        <begin position="36"/>
        <end position="131"/>
    </location>
</feature>
<reference evidence="5" key="1">
    <citation type="submission" date="2021-02" db="EMBL/GenBank/DDBJ databases">
        <authorList>
            <person name="Nowell W R."/>
        </authorList>
    </citation>
    <scope>NUCLEOTIDE SEQUENCE</scope>
</reference>
<dbReference type="GO" id="GO:0005739">
    <property type="term" value="C:mitochondrion"/>
    <property type="evidence" value="ECO:0007669"/>
    <property type="project" value="TreeGrafter"/>
</dbReference>
<dbReference type="GO" id="GO:2001244">
    <property type="term" value="P:positive regulation of intrinsic apoptotic signaling pathway"/>
    <property type="evidence" value="ECO:0007669"/>
    <property type="project" value="TreeGrafter"/>
</dbReference>
<proteinExistence type="predicted"/>
<dbReference type="PROSITE" id="PS50206">
    <property type="entry name" value="RHODANESE_3"/>
    <property type="match status" value="1"/>
</dbReference>
<sequence>MFPPPFELIECIDLFNILNAEINGLARLSDTNYLYLLDCRSRKEYDESHIISANHIRRNEDGQYDMPWRADLETREHIVLYDSRTNNLPLKEQDEIYTCASLLQQHATALTTIRIVKGGFQLFSKLYPFLRTSQSLYSPKVKFTYLICLLSFDNIFHELELIQTYPNEICPNLVYLGRRQHAVNSQIVKDLKIRAYVNCTTHEDYLVQGDDTRKYCRVSIDDVHDADNIFELLHNAVNFISVAYDRGDPVLVYSDRGVSRSAAVIVAFISFQMRMSSQQALKYVEEHRPIRPQQSFIACIDNLNEKLQELKEAMSNANQISIDADADDEQASH</sequence>
<evidence type="ECO:0000259" key="3">
    <source>
        <dbReference type="PROSITE" id="PS50056"/>
    </source>
</evidence>
<dbReference type="SUPFAM" id="SSF52821">
    <property type="entry name" value="Rhodanese/Cell cycle control phosphatase"/>
    <property type="match status" value="1"/>
</dbReference>
<evidence type="ECO:0000259" key="4">
    <source>
        <dbReference type="PROSITE" id="PS50206"/>
    </source>
</evidence>
<dbReference type="InterPro" id="IPR000387">
    <property type="entry name" value="Tyr_Pase_dom"/>
</dbReference>
<dbReference type="InterPro" id="IPR036873">
    <property type="entry name" value="Rhodanese-like_dom_sf"/>
</dbReference>
<dbReference type="Pfam" id="PF00581">
    <property type="entry name" value="Rhodanese"/>
    <property type="match status" value="1"/>
</dbReference>
<evidence type="ECO:0000256" key="1">
    <source>
        <dbReference type="ARBA" id="ARBA00013064"/>
    </source>
</evidence>
<dbReference type="InterPro" id="IPR020422">
    <property type="entry name" value="TYR_PHOSPHATASE_DUAL_dom"/>
</dbReference>
<dbReference type="Gene3D" id="3.90.190.10">
    <property type="entry name" value="Protein tyrosine phosphatase superfamily"/>
    <property type="match status" value="1"/>
</dbReference>
<dbReference type="SUPFAM" id="SSF52799">
    <property type="entry name" value="(Phosphotyrosine protein) phosphatases II"/>
    <property type="match status" value="1"/>
</dbReference>
<evidence type="ECO:0000259" key="2">
    <source>
        <dbReference type="PROSITE" id="PS50054"/>
    </source>
</evidence>
<dbReference type="PANTHER" id="PTHR46659">
    <property type="entry name" value="SERINE/THREONINE/TYROSINE-INTERACTING-LIKE PROTEIN 1"/>
    <property type="match status" value="1"/>
</dbReference>
<dbReference type="Pfam" id="PF00782">
    <property type="entry name" value="DSPc"/>
    <property type="match status" value="1"/>
</dbReference>
<dbReference type="GO" id="GO:0062030">
    <property type="term" value="P:negative regulation of stress granule assembly"/>
    <property type="evidence" value="ECO:0007669"/>
    <property type="project" value="TreeGrafter"/>
</dbReference>
<dbReference type="Proteomes" id="UP000663887">
    <property type="component" value="Unassembled WGS sequence"/>
</dbReference>
<feature type="domain" description="Tyrosine-protein phosphatase" evidence="2">
    <location>
        <begin position="165"/>
        <end position="309"/>
    </location>
</feature>
<gene>
    <name evidence="5" type="ORF">XDN619_LOCUS22568</name>
</gene>
<dbReference type="InterPro" id="IPR000340">
    <property type="entry name" value="Dual-sp_phosphatase_cat-dom"/>
</dbReference>
<feature type="domain" description="Tyrosine specific protein phosphatases" evidence="3">
    <location>
        <begin position="227"/>
        <end position="289"/>
    </location>
</feature>
<dbReference type="InterPro" id="IPR001763">
    <property type="entry name" value="Rhodanese-like_dom"/>
</dbReference>
<dbReference type="SMART" id="SM00450">
    <property type="entry name" value="RHOD"/>
    <property type="match status" value="1"/>
</dbReference>
<dbReference type="SMART" id="SM00195">
    <property type="entry name" value="DSPc"/>
    <property type="match status" value="1"/>
</dbReference>
<dbReference type="AlphaFoldDB" id="A0A816VEW8"/>
<dbReference type="GO" id="GO:0001691">
    <property type="term" value="F:pseudophosphatase activity"/>
    <property type="evidence" value="ECO:0007669"/>
    <property type="project" value="TreeGrafter"/>
</dbReference>
<name>A0A816VEW8_9BILA</name>
<dbReference type="Gene3D" id="3.40.250.10">
    <property type="entry name" value="Rhodanese-like domain"/>
    <property type="match status" value="1"/>
</dbReference>